<evidence type="ECO:0000313" key="3">
    <source>
        <dbReference type="Proteomes" id="UP000526083"/>
    </source>
</evidence>
<feature type="signal peptide" evidence="1">
    <location>
        <begin position="1"/>
        <end position="28"/>
    </location>
</feature>
<evidence type="ECO:0000256" key="1">
    <source>
        <dbReference type="SAM" id="SignalP"/>
    </source>
</evidence>
<evidence type="ECO:0000313" key="2">
    <source>
        <dbReference type="EMBL" id="MBA8817439.1"/>
    </source>
</evidence>
<keyword evidence="1" id="KW-0732">Signal</keyword>
<dbReference type="InterPro" id="IPR021903">
    <property type="entry name" value="DUF3515"/>
</dbReference>
<name>A0A7W3PN03_9MICO</name>
<reference evidence="2 3" key="1">
    <citation type="submission" date="2020-07" db="EMBL/GenBank/DDBJ databases">
        <title>Sequencing the genomes of 1000 actinobacteria strains.</title>
        <authorList>
            <person name="Klenk H.-P."/>
        </authorList>
    </citation>
    <scope>NUCLEOTIDE SEQUENCE [LARGE SCALE GENOMIC DNA]</scope>
    <source>
        <strain evidence="2 3">DSM 27576</strain>
    </source>
</reference>
<feature type="chain" id="PRO_5038648671" description="DUF3515 family protein" evidence="1">
    <location>
        <begin position="29"/>
        <end position="157"/>
    </location>
</feature>
<dbReference type="EMBL" id="JACGWY010000006">
    <property type="protein sequence ID" value="MBA8817439.1"/>
    <property type="molecule type" value="Genomic_DNA"/>
</dbReference>
<accession>A0A7W3PN03</accession>
<protein>
    <recommendedName>
        <fullName evidence="4">DUF3515 family protein</fullName>
    </recommendedName>
</protein>
<dbReference type="Pfam" id="PF12028">
    <property type="entry name" value="DUF3515"/>
    <property type="match status" value="1"/>
</dbReference>
<dbReference type="PROSITE" id="PS51257">
    <property type="entry name" value="PROKAR_LIPOPROTEIN"/>
    <property type="match status" value="1"/>
</dbReference>
<dbReference type="RefSeq" id="WP_167049269.1">
    <property type="nucleotide sequence ID" value="NZ_JAAOZB010000002.1"/>
</dbReference>
<gene>
    <name evidence="2" type="ORF">FHX48_002538</name>
</gene>
<organism evidence="2 3">
    <name type="scientific">Microbacterium halimionae</name>
    <dbReference type="NCBI Taxonomy" id="1526413"/>
    <lineage>
        <taxon>Bacteria</taxon>
        <taxon>Bacillati</taxon>
        <taxon>Actinomycetota</taxon>
        <taxon>Actinomycetes</taxon>
        <taxon>Micrococcales</taxon>
        <taxon>Microbacteriaceae</taxon>
        <taxon>Microbacterium</taxon>
    </lineage>
</organism>
<comment type="caution">
    <text evidence="2">The sequence shown here is derived from an EMBL/GenBank/DDBJ whole genome shotgun (WGS) entry which is preliminary data.</text>
</comment>
<keyword evidence="3" id="KW-1185">Reference proteome</keyword>
<evidence type="ECO:0008006" key="4">
    <source>
        <dbReference type="Google" id="ProtNLM"/>
    </source>
</evidence>
<dbReference type="Proteomes" id="UP000526083">
    <property type="component" value="Unassembled WGS sequence"/>
</dbReference>
<sequence>MTRSLRAFVVALLAIAVVISGCTSTVSTEPAVDSNDPLCAEMMVRLPSSVDNLDRRWTDSQATAAWGDPTAVILTCGLEEPGPSTLPCQSPGGIDWLIDDSESPNYRFTTFGRSPAVQVYLNYDEVSGNDVLQALASAVFQIPQTGGACTDRPAGDS</sequence>
<proteinExistence type="predicted"/>
<dbReference type="AlphaFoldDB" id="A0A7W3PN03"/>